<dbReference type="AlphaFoldDB" id="A0A078JZA6"/>
<accession>A0A078JZA6</accession>
<name>A0A078JZA6_BRANA</name>
<protein>
    <submittedName>
        <fullName evidence="1">BnaAnng35460D protein</fullName>
    </submittedName>
</protein>
<reference evidence="1" key="1">
    <citation type="journal article" date="2014" name="Science">
        <title>Plant genetics. Early allopolyploid evolution in the post-Neolithic Brassica napus oilseed genome.</title>
        <authorList>
            <person name="Chalhoub B."/>
            <person name="Denoeud F."/>
            <person name="Liu S."/>
            <person name="Parkin I.A."/>
            <person name="Tang H."/>
            <person name="Wang X."/>
            <person name="Chiquet J."/>
            <person name="Belcram H."/>
            <person name="Tong C."/>
            <person name="Samans B."/>
            <person name="Correa M."/>
            <person name="Da Silva C."/>
            <person name="Just J."/>
            <person name="Falentin C."/>
            <person name="Koh C.S."/>
            <person name="Le Clainche I."/>
            <person name="Bernard M."/>
            <person name="Bento P."/>
            <person name="Noel B."/>
            <person name="Labadie K."/>
            <person name="Alberti A."/>
            <person name="Charles M."/>
            <person name="Arnaud D."/>
            <person name="Guo H."/>
            <person name="Daviaud C."/>
            <person name="Alamery S."/>
            <person name="Jabbari K."/>
            <person name="Zhao M."/>
            <person name="Edger P.P."/>
            <person name="Chelaifa H."/>
            <person name="Tack D."/>
            <person name="Lassalle G."/>
            <person name="Mestiri I."/>
            <person name="Schnel N."/>
            <person name="Le Paslier M.C."/>
            <person name="Fan G."/>
            <person name="Renault V."/>
            <person name="Bayer P.E."/>
            <person name="Golicz A.A."/>
            <person name="Manoli S."/>
            <person name="Lee T.H."/>
            <person name="Thi V.H."/>
            <person name="Chalabi S."/>
            <person name="Hu Q."/>
            <person name="Fan C."/>
            <person name="Tollenaere R."/>
            <person name="Lu Y."/>
            <person name="Battail C."/>
            <person name="Shen J."/>
            <person name="Sidebottom C.H."/>
            <person name="Wang X."/>
            <person name="Canaguier A."/>
            <person name="Chauveau A."/>
            <person name="Berard A."/>
            <person name="Deniot G."/>
            <person name="Guan M."/>
            <person name="Liu Z."/>
            <person name="Sun F."/>
            <person name="Lim Y.P."/>
            <person name="Lyons E."/>
            <person name="Town C.D."/>
            <person name="Bancroft I."/>
            <person name="Wang X."/>
            <person name="Meng J."/>
            <person name="Ma J."/>
            <person name="Pires J.C."/>
            <person name="King G.J."/>
            <person name="Brunel D."/>
            <person name="Delourme R."/>
            <person name="Renard M."/>
            <person name="Aury J.M."/>
            <person name="Adams K.L."/>
            <person name="Batley J."/>
            <person name="Snowdon R.J."/>
            <person name="Tost J."/>
            <person name="Edwards D."/>
            <person name="Zhou Y."/>
            <person name="Hua W."/>
            <person name="Sharpe A.G."/>
            <person name="Paterson A.H."/>
            <person name="Guan C."/>
            <person name="Wincker P."/>
        </authorList>
    </citation>
    <scope>NUCLEOTIDE SEQUENCE [LARGE SCALE GENOMIC DNA]</scope>
</reference>
<proteinExistence type="predicted"/>
<dbReference type="Gramene" id="CDY70886">
    <property type="protein sequence ID" value="CDY70886"/>
    <property type="gene ID" value="GSBRNA2T00008178001"/>
</dbReference>
<dbReference type="OMA" id="IETHMSC"/>
<organism evidence="1">
    <name type="scientific">Brassica napus</name>
    <name type="common">Rape</name>
    <dbReference type="NCBI Taxonomy" id="3708"/>
    <lineage>
        <taxon>Eukaryota</taxon>
        <taxon>Viridiplantae</taxon>
        <taxon>Streptophyta</taxon>
        <taxon>Embryophyta</taxon>
        <taxon>Tracheophyta</taxon>
        <taxon>Spermatophyta</taxon>
        <taxon>Magnoliopsida</taxon>
        <taxon>eudicotyledons</taxon>
        <taxon>Gunneridae</taxon>
        <taxon>Pentapetalae</taxon>
        <taxon>rosids</taxon>
        <taxon>malvids</taxon>
        <taxon>Brassicales</taxon>
        <taxon>Brassicaceae</taxon>
        <taxon>Brassiceae</taxon>
        <taxon>Brassica</taxon>
    </lineage>
</organism>
<reference evidence="1" key="2">
    <citation type="submission" date="2014-06" db="EMBL/GenBank/DDBJ databases">
        <authorList>
            <person name="Genoscope - CEA"/>
        </authorList>
    </citation>
    <scope>NUCLEOTIDE SEQUENCE</scope>
</reference>
<feature type="non-terminal residue" evidence="1">
    <location>
        <position position="1"/>
    </location>
</feature>
<dbReference type="EMBL" id="LK043634">
    <property type="protein sequence ID" value="CDY70886.1"/>
    <property type="molecule type" value="Genomic_DNA"/>
</dbReference>
<sequence>TTVAQRRWQKMLSSTAIETHMSCSEIGWLKNDGNNDGSKTVVQGGRWFRLRDDESIMQSYELGERMKLLYCRWYN</sequence>
<dbReference type="PaxDb" id="3708-A0A078JZA6"/>
<evidence type="ECO:0000313" key="1">
    <source>
        <dbReference type="EMBL" id="CDY70886.1"/>
    </source>
</evidence>
<gene>
    <name evidence="1" type="primary">BnaAnng35460D</name>
    <name evidence="1" type="ORF">GSBRNA2T00008178001</name>
</gene>